<dbReference type="AlphaFoldDB" id="A0A1Y2BWB2"/>
<comment type="caution">
    <text evidence="2">The sequence shown here is derived from an EMBL/GenBank/DDBJ whole genome shotgun (WGS) entry which is preliminary data.</text>
</comment>
<protein>
    <recommendedName>
        <fullName evidence="4">DUF567-domain-containing protein</fullName>
    </recommendedName>
</protein>
<proteinExistence type="inferred from homology"/>
<feature type="non-terminal residue" evidence="2">
    <location>
        <position position="191"/>
    </location>
</feature>
<name>A0A1Y2BWB2_9FUNG</name>
<dbReference type="Proteomes" id="UP000193920">
    <property type="component" value="Unassembled WGS sequence"/>
</dbReference>
<dbReference type="Pfam" id="PF04525">
    <property type="entry name" value="LOR"/>
    <property type="match status" value="1"/>
</dbReference>
<dbReference type="InterPro" id="IPR038595">
    <property type="entry name" value="LOR_sf"/>
</dbReference>
<evidence type="ECO:0000313" key="2">
    <source>
        <dbReference type="EMBL" id="ORY38947.1"/>
    </source>
</evidence>
<organism evidence="2 3">
    <name type="scientific">Neocallimastix californiae</name>
    <dbReference type="NCBI Taxonomy" id="1754190"/>
    <lineage>
        <taxon>Eukaryota</taxon>
        <taxon>Fungi</taxon>
        <taxon>Fungi incertae sedis</taxon>
        <taxon>Chytridiomycota</taxon>
        <taxon>Chytridiomycota incertae sedis</taxon>
        <taxon>Neocallimastigomycetes</taxon>
        <taxon>Neocallimastigales</taxon>
        <taxon>Neocallimastigaceae</taxon>
        <taxon>Neocallimastix</taxon>
    </lineage>
</organism>
<dbReference type="SUPFAM" id="SSF54518">
    <property type="entry name" value="Tubby C-terminal domain-like"/>
    <property type="match status" value="1"/>
</dbReference>
<dbReference type="STRING" id="1754190.A0A1Y2BWB2"/>
<keyword evidence="3" id="KW-1185">Reference proteome</keyword>
<gene>
    <name evidence="2" type="ORF">LY90DRAFT_704367</name>
</gene>
<accession>A0A1Y2BWB2</accession>
<dbReference type="InterPro" id="IPR025659">
    <property type="entry name" value="Tubby-like_C"/>
</dbReference>
<sequence length="191" mass="21458">MTFEISVVKPETVILTTDERFIKDEPTILVLEEKVSYNGATCVVMDTNKKEYFKCKSKSALYSDGKILKDMNGAKVLGIRSTGIISFKHEIYNPKKAVGTVTKGDILSQKALKLSFHNKATHSDETLVMKFNSGSKEALILYGKKDNAPLVGRIHYKSNIFKKNCYYIEVAPKVDLALMTCFAIAFDVYKH</sequence>
<evidence type="ECO:0008006" key="4">
    <source>
        <dbReference type="Google" id="ProtNLM"/>
    </source>
</evidence>
<evidence type="ECO:0000313" key="3">
    <source>
        <dbReference type="Proteomes" id="UP000193920"/>
    </source>
</evidence>
<dbReference type="EMBL" id="MCOG01000134">
    <property type="protein sequence ID" value="ORY38947.1"/>
    <property type="molecule type" value="Genomic_DNA"/>
</dbReference>
<dbReference type="OrthoDB" id="2133165at2759"/>
<evidence type="ECO:0000256" key="1">
    <source>
        <dbReference type="ARBA" id="ARBA00005437"/>
    </source>
</evidence>
<comment type="similarity">
    <text evidence="1">Belongs to the LOR family.</text>
</comment>
<dbReference type="InterPro" id="IPR007612">
    <property type="entry name" value="LOR"/>
</dbReference>
<dbReference type="Gene3D" id="2.40.160.200">
    <property type="entry name" value="LURP1-related"/>
    <property type="match status" value="1"/>
</dbReference>
<reference evidence="2 3" key="1">
    <citation type="submission" date="2016-08" db="EMBL/GenBank/DDBJ databases">
        <title>A Parts List for Fungal Cellulosomes Revealed by Comparative Genomics.</title>
        <authorList>
            <consortium name="DOE Joint Genome Institute"/>
            <person name="Haitjema C.H."/>
            <person name="Gilmore S.P."/>
            <person name="Henske J.K."/>
            <person name="Solomon K.V."/>
            <person name="De Groot R."/>
            <person name="Kuo A."/>
            <person name="Mondo S.J."/>
            <person name="Salamov A.A."/>
            <person name="Labutti K."/>
            <person name="Zhao Z."/>
            <person name="Chiniquy J."/>
            <person name="Barry K."/>
            <person name="Brewer H.M."/>
            <person name="Purvine S.O."/>
            <person name="Wright A.T."/>
            <person name="Boxma B."/>
            <person name="Van Alen T."/>
            <person name="Hackstein J.H."/>
            <person name="Baker S.E."/>
            <person name="Grigoriev I.V."/>
            <person name="O'Malley M.A."/>
        </authorList>
    </citation>
    <scope>NUCLEOTIDE SEQUENCE [LARGE SCALE GENOMIC DNA]</scope>
    <source>
        <strain evidence="2 3">G1</strain>
    </source>
</reference>